<dbReference type="EMBL" id="OX465080">
    <property type="protein sequence ID" value="CAI9279870.1"/>
    <property type="molecule type" value="Genomic_DNA"/>
</dbReference>
<evidence type="ECO:0000256" key="1">
    <source>
        <dbReference type="SAM" id="MobiDB-lite"/>
    </source>
</evidence>
<organism evidence="2 3">
    <name type="scientific">Lactuca saligna</name>
    <name type="common">Willowleaf lettuce</name>
    <dbReference type="NCBI Taxonomy" id="75948"/>
    <lineage>
        <taxon>Eukaryota</taxon>
        <taxon>Viridiplantae</taxon>
        <taxon>Streptophyta</taxon>
        <taxon>Embryophyta</taxon>
        <taxon>Tracheophyta</taxon>
        <taxon>Spermatophyta</taxon>
        <taxon>Magnoliopsida</taxon>
        <taxon>eudicotyledons</taxon>
        <taxon>Gunneridae</taxon>
        <taxon>Pentapetalae</taxon>
        <taxon>asterids</taxon>
        <taxon>campanulids</taxon>
        <taxon>Asterales</taxon>
        <taxon>Asteraceae</taxon>
        <taxon>Cichorioideae</taxon>
        <taxon>Cichorieae</taxon>
        <taxon>Lactucinae</taxon>
        <taxon>Lactuca</taxon>
    </lineage>
</organism>
<evidence type="ECO:0000313" key="2">
    <source>
        <dbReference type="EMBL" id="CAI9279870.1"/>
    </source>
</evidence>
<feature type="region of interest" description="Disordered" evidence="1">
    <location>
        <begin position="37"/>
        <end position="81"/>
    </location>
</feature>
<reference evidence="2" key="1">
    <citation type="submission" date="2023-04" db="EMBL/GenBank/DDBJ databases">
        <authorList>
            <person name="Vijverberg K."/>
            <person name="Xiong W."/>
            <person name="Schranz E."/>
        </authorList>
    </citation>
    <scope>NUCLEOTIDE SEQUENCE</scope>
</reference>
<sequence length="173" mass="20075">MQKIVIPSTEGLIVDDEPNDMSIFLYSKASTKTFNIDLDDYSPSPQKESQENDKNQDEKFSTFQLDPPQEDDAQAHKEEETMSELVPKHIRLIAQMIADGIEEIPFHTSSHSKYLDKSQWYLERMVDNVCILNKTSEVLVKKLLVTIVDFHDTNLYIKGQTIRNMRKIERLDP</sequence>
<feature type="compositionally biased region" description="Basic and acidic residues" evidence="1">
    <location>
        <begin position="48"/>
        <end position="60"/>
    </location>
</feature>
<protein>
    <submittedName>
        <fullName evidence="2">Uncharacterized protein</fullName>
    </submittedName>
</protein>
<keyword evidence="3" id="KW-1185">Reference proteome</keyword>
<proteinExistence type="predicted"/>
<gene>
    <name evidence="2" type="ORF">LSALG_LOCUS19646</name>
</gene>
<dbReference type="AlphaFoldDB" id="A0AA35YTF8"/>
<accession>A0AA35YTF8</accession>
<dbReference type="Proteomes" id="UP001177003">
    <property type="component" value="Chromosome 4"/>
</dbReference>
<name>A0AA35YTF8_LACSI</name>
<evidence type="ECO:0000313" key="3">
    <source>
        <dbReference type="Proteomes" id="UP001177003"/>
    </source>
</evidence>